<feature type="region of interest" description="Disordered" evidence="3">
    <location>
        <begin position="136"/>
        <end position="161"/>
    </location>
</feature>
<protein>
    <submittedName>
        <fullName evidence="4">Flagellar hook capping protein</fullName>
    </submittedName>
</protein>
<dbReference type="InterPro" id="IPR005648">
    <property type="entry name" value="FlgD"/>
</dbReference>
<keyword evidence="2" id="KW-1005">Bacterial flagellum biogenesis</keyword>
<name>A0A0A0BKM1_9CELL</name>
<dbReference type="Proteomes" id="UP000054314">
    <property type="component" value="Unassembled WGS sequence"/>
</dbReference>
<keyword evidence="4" id="KW-0282">Flagellum</keyword>
<evidence type="ECO:0000256" key="2">
    <source>
        <dbReference type="ARBA" id="ARBA00022795"/>
    </source>
</evidence>
<dbReference type="EMBL" id="AXCZ01000297">
    <property type="protein sequence ID" value="KGM08541.1"/>
    <property type="molecule type" value="Genomic_DNA"/>
</dbReference>
<evidence type="ECO:0000313" key="4">
    <source>
        <dbReference type="EMBL" id="KGM08541.1"/>
    </source>
</evidence>
<comment type="similarity">
    <text evidence="1">Belongs to the FlgD family.</text>
</comment>
<dbReference type="AlphaFoldDB" id="A0A0A0BKM1"/>
<dbReference type="RefSeq" id="WP_198026099.1">
    <property type="nucleotide sequence ID" value="NZ_AXCZ01000297.1"/>
</dbReference>
<comment type="caution">
    <text evidence="4">The sequence shown here is derived from an EMBL/GenBank/DDBJ whole genome shotgun (WGS) entry which is preliminary data.</text>
</comment>
<sequence length="161" mass="16731">MTIAPTAATPATSLHATSTVAAPKQEMDKEVFLALLVAQLRNQDPTAPMDTSQMMAQSTQLATMEQLTALTDTSRESFALQMRVAASSLVGQQVSFVDADGTTHTGVATSVSFEDKVPVVTVGDRKVPLDNVSMIRATTQQDAPAPTDTTPDPAGTAGPAA</sequence>
<dbReference type="GO" id="GO:0044781">
    <property type="term" value="P:bacterial-type flagellum organization"/>
    <property type="evidence" value="ECO:0007669"/>
    <property type="project" value="UniProtKB-KW"/>
</dbReference>
<evidence type="ECO:0000256" key="1">
    <source>
        <dbReference type="ARBA" id="ARBA00010577"/>
    </source>
</evidence>
<keyword evidence="4" id="KW-0969">Cilium</keyword>
<evidence type="ECO:0000313" key="5">
    <source>
        <dbReference type="Proteomes" id="UP000054314"/>
    </source>
</evidence>
<keyword evidence="4" id="KW-0966">Cell projection</keyword>
<feature type="compositionally biased region" description="Low complexity" evidence="3">
    <location>
        <begin position="137"/>
        <end position="161"/>
    </location>
</feature>
<proteinExistence type="inferred from homology"/>
<dbReference type="Pfam" id="PF03963">
    <property type="entry name" value="FlgD"/>
    <property type="match status" value="1"/>
</dbReference>
<reference evidence="4 5" key="1">
    <citation type="submission" date="2013-08" db="EMBL/GenBank/DDBJ databases">
        <title>Genome sequencing of Cellulomonas bogoriensis 69B4.</title>
        <authorList>
            <person name="Chen F."/>
            <person name="Li Y."/>
            <person name="Wang G."/>
        </authorList>
    </citation>
    <scope>NUCLEOTIDE SEQUENCE [LARGE SCALE GENOMIC DNA]</scope>
    <source>
        <strain evidence="4 5">69B4</strain>
    </source>
</reference>
<keyword evidence="5" id="KW-1185">Reference proteome</keyword>
<gene>
    <name evidence="4" type="ORF">N869_10370</name>
</gene>
<organism evidence="4 5">
    <name type="scientific">Cellulomonas bogoriensis 69B4 = DSM 16987</name>
    <dbReference type="NCBI Taxonomy" id="1386082"/>
    <lineage>
        <taxon>Bacteria</taxon>
        <taxon>Bacillati</taxon>
        <taxon>Actinomycetota</taxon>
        <taxon>Actinomycetes</taxon>
        <taxon>Micrococcales</taxon>
        <taxon>Cellulomonadaceae</taxon>
        <taxon>Cellulomonas</taxon>
    </lineage>
</organism>
<accession>A0A0A0BKM1</accession>
<evidence type="ECO:0000256" key="3">
    <source>
        <dbReference type="SAM" id="MobiDB-lite"/>
    </source>
</evidence>